<organism evidence="2 3">
    <name type="scientific">Pedosphaera parvula (strain Ellin514)</name>
    <dbReference type="NCBI Taxonomy" id="320771"/>
    <lineage>
        <taxon>Bacteria</taxon>
        <taxon>Pseudomonadati</taxon>
        <taxon>Verrucomicrobiota</taxon>
        <taxon>Pedosphaerae</taxon>
        <taxon>Pedosphaerales</taxon>
        <taxon>Pedosphaeraceae</taxon>
        <taxon>Pedosphaera</taxon>
    </lineage>
</organism>
<sequence>MADLFSDRTEAGQILATRLRYLADRPDVVVLALPRGGVPVGFEVAEELHVPLDIFVVRKLGVPGHEELAMGAIASGGIRVVNEKVVDMLGISEQLIMQAAEQEWSELQRREMLYRNGKPPAHIQGKIAILIDDGLATGASMRAAVLALRQQRPAGIIVAVPVAAPETCAAFETEVEQTVCLETPEPFYAVGLYYRHFPQVSDEEVREMINQCAEDVATMGAHSHGANGEI</sequence>
<dbReference type="Gene3D" id="3.30.1310.20">
    <property type="entry name" value="PRTase-like"/>
    <property type="match status" value="1"/>
</dbReference>
<dbReference type="Gene3D" id="3.40.50.2020">
    <property type="match status" value="1"/>
</dbReference>
<feature type="domain" description="Phosphoribosyltransferase" evidence="1">
    <location>
        <begin position="14"/>
        <end position="167"/>
    </location>
</feature>
<protein>
    <recommendedName>
        <fullName evidence="1">Phosphoribosyltransferase domain-containing protein</fullName>
    </recommendedName>
</protein>
<evidence type="ECO:0000259" key="1">
    <source>
        <dbReference type="Pfam" id="PF00156"/>
    </source>
</evidence>
<dbReference type="EMBL" id="ABOX02000003">
    <property type="protein sequence ID" value="EEF62759.1"/>
    <property type="molecule type" value="Genomic_DNA"/>
</dbReference>
<evidence type="ECO:0000313" key="2">
    <source>
        <dbReference type="EMBL" id="EEF62759.1"/>
    </source>
</evidence>
<dbReference type="InterPro" id="IPR029057">
    <property type="entry name" value="PRTase-like"/>
</dbReference>
<keyword evidence="3" id="KW-1185">Reference proteome</keyword>
<dbReference type="InterPro" id="IPR000836">
    <property type="entry name" value="PRTase_dom"/>
</dbReference>
<name>B9XB74_PEDPL</name>
<dbReference type="CDD" id="cd06223">
    <property type="entry name" value="PRTases_typeI"/>
    <property type="match status" value="1"/>
</dbReference>
<dbReference type="Proteomes" id="UP000003688">
    <property type="component" value="Unassembled WGS sequence"/>
</dbReference>
<reference evidence="2 3" key="1">
    <citation type="journal article" date="2011" name="J. Bacteriol.">
        <title>Genome sequence of 'Pedosphaera parvula' Ellin514, an aerobic Verrucomicrobial isolate from pasture soil.</title>
        <authorList>
            <person name="Kant R."/>
            <person name="van Passel M.W."/>
            <person name="Sangwan P."/>
            <person name="Palva A."/>
            <person name="Lucas S."/>
            <person name="Copeland A."/>
            <person name="Lapidus A."/>
            <person name="Glavina Del Rio T."/>
            <person name="Dalin E."/>
            <person name="Tice H."/>
            <person name="Bruce D."/>
            <person name="Goodwin L."/>
            <person name="Pitluck S."/>
            <person name="Chertkov O."/>
            <person name="Larimer F.W."/>
            <person name="Land M.L."/>
            <person name="Hauser L."/>
            <person name="Brettin T.S."/>
            <person name="Detter J.C."/>
            <person name="Han S."/>
            <person name="de Vos W.M."/>
            <person name="Janssen P.H."/>
            <person name="Smidt H."/>
        </authorList>
    </citation>
    <scope>NUCLEOTIDE SEQUENCE [LARGE SCALE GENOMIC DNA]</scope>
    <source>
        <strain evidence="2 3">Ellin514</strain>
    </source>
</reference>
<comment type="caution">
    <text evidence="2">The sequence shown here is derived from an EMBL/GenBank/DDBJ whole genome shotgun (WGS) entry which is preliminary data.</text>
</comment>
<dbReference type="RefSeq" id="WP_007413072.1">
    <property type="nucleotide sequence ID" value="NZ_ABOX02000003.1"/>
</dbReference>
<dbReference type="STRING" id="320771.Cflav_PD5394"/>
<dbReference type="AlphaFoldDB" id="B9XB74"/>
<accession>B9XB74</accession>
<proteinExistence type="predicted"/>
<dbReference type="SUPFAM" id="SSF53271">
    <property type="entry name" value="PRTase-like"/>
    <property type="match status" value="1"/>
</dbReference>
<dbReference type="Pfam" id="PF00156">
    <property type="entry name" value="Pribosyltran"/>
    <property type="match status" value="1"/>
</dbReference>
<dbReference type="OrthoDB" id="9810066at2"/>
<gene>
    <name evidence="2" type="ORF">Cflav_PD5394</name>
</gene>
<evidence type="ECO:0000313" key="3">
    <source>
        <dbReference type="Proteomes" id="UP000003688"/>
    </source>
</evidence>